<dbReference type="EMBL" id="PYGK01000010">
    <property type="protein sequence ID" value="PSL26856.1"/>
    <property type="molecule type" value="Genomic_DNA"/>
</dbReference>
<dbReference type="PIRSF" id="PIRSF031924">
    <property type="entry name" value="Pi-irrepressible_AP"/>
    <property type="match status" value="1"/>
</dbReference>
<feature type="active site" description="Phosphothreonine intermediate" evidence="4">
    <location>
        <position position="104"/>
    </location>
</feature>
<dbReference type="Proteomes" id="UP000240978">
    <property type="component" value="Unassembled WGS sequence"/>
</dbReference>
<dbReference type="SUPFAM" id="SSF53649">
    <property type="entry name" value="Alkaline phosphatase-like"/>
    <property type="match status" value="1"/>
</dbReference>
<evidence type="ECO:0000256" key="1">
    <source>
        <dbReference type="ARBA" id="ARBA00022553"/>
    </source>
</evidence>
<evidence type="ECO:0000313" key="8">
    <source>
        <dbReference type="Proteomes" id="UP000240978"/>
    </source>
</evidence>
<dbReference type="OrthoDB" id="9766127at2"/>
<feature type="chain" id="PRO_5015150307" evidence="6">
    <location>
        <begin position="31"/>
        <end position="568"/>
    </location>
</feature>
<evidence type="ECO:0000313" key="7">
    <source>
        <dbReference type="EMBL" id="PSL26856.1"/>
    </source>
</evidence>
<reference evidence="7 8" key="1">
    <citation type="submission" date="2018-03" db="EMBL/GenBank/DDBJ databases">
        <title>Genomic Encyclopedia of Archaeal and Bacterial Type Strains, Phase II (KMG-II): from individual species to whole genera.</title>
        <authorList>
            <person name="Goeker M."/>
        </authorList>
    </citation>
    <scope>NUCLEOTIDE SEQUENCE [LARGE SCALE GENOMIC DNA]</scope>
    <source>
        <strain evidence="7 8">DSM 18107</strain>
    </source>
</reference>
<feature type="binding site" evidence="5">
    <location>
        <position position="125"/>
    </location>
    <ligand>
        <name>substrate</name>
    </ligand>
</feature>
<dbReference type="Pfam" id="PF01663">
    <property type="entry name" value="Phosphodiest"/>
    <property type="match status" value="1"/>
</dbReference>
<feature type="signal peptide" evidence="6">
    <location>
        <begin position="1"/>
        <end position="30"/>
    </location>
</feature>
<comment type="caution">
    <text evidence="7">The sequence shown here is derived from an EMBL/GenBank/DDBJ whole genome shotgun (WGS) entry which is preliminary data.</text>
</comment>
<keyword evidence="3 6" id="KW-0732">Signal</keyword>
<evidence type="ECO:0000256" key="5">
    <source>
        <dbReference type="PIRSR" id="PIRSR031924-51"/>
    </source>
</evidence>
<dbReference type="InterPro" id="IPR026263">
    <property type="entry name" value="Alkaline_phosphatase_prok"/>
</dbReference>
<sequence>MYLKIMNCKFLSCVCITATLLVTQSTDAQKATSPKPGYVTAWSKPAASKKVTRPKLVVGIVVDQMRWDYLYRYANRYTDGGFKRLLKEGFSCENTLINYTPTITACGHTCVYTGSVPAIHGIVGNDWYNRDLNRDMYCAEDSAVSTVGASSIAGKMSPRNMDVTTIGDELRLATNFQSKVVGIAIKDRGAILPAGHSATAAYWYDGSTGNWVTSTYYMNQLPDWATDFNNMKWPARYLSQPWSTLYPIETYQLSTADNKPYEGTFRPGKAPVFPYDLGGETGAPFKAISSTPFGNTMTLEFAKKALEAYQLGKGDVTDMLAISLSSTDYVGHQFGPNSIEIEDTYLRLDKDLATFFQYLDAAVGKGQYLFFITADHGVAHVPGFMKENKLPGGVWSEGKAVSDLNKVVKEQTGVDKAISGASNYQLYLNHEAIAKAGKSAKDVRELIINALLKDTCISNAFPLQELMTTTLAEPMRTMMTNGFNRKRSGDIQIVLKPGFIDGGKTGTTHGLWYAYDAHIPLVWMGWGINAGKSNRTVGMTDISPTIAALLHIQMPSGNVGHVIEEITQ</sequence>
<dbReference type="GO" id="GO:0046872">
    <property type="term" value="F:metal ion binding"/>
    <property type="evidence" value="ECO:0007669"/>
    <property type="project" value="UniProtKB-KW"/>
</dbReference>
<organism evidence="7 8">
    <name type="scientific">Chitinophaga ginsengisoli</name>
    <dbReference type="NCBI Taxonomy" id="363837"/>
    <lineage>
        <taxon>Bacteria</taxon>
        <taxon>Pseudomonadati</taxon>
        <taxon>Bacteroidota</taxon>
        <taxon>Chitinophagia</taxon>
        <taxon>Chitinophagales</taxon>
        <taxon>Chitinophagaceae</taxon>
        <taxon>Chitinophaga</taxon>
    </lineage>
</organism>
<keyword evidence="2" id="KW-0479">Metal-binding</keyword>
<gene>
    <name evidence="7" type="ORF">CLV42_1109</name>
</gene>
<dbReference type="GO" id="GO:0004035">
    <property type="term" value="F:alkaline phosphatase activity"/>
    <property type="evidence" value="ECO:0007669"/>
    <property type="project" value="InterPro"/>
</dbReference>
<evidence type="ECO:0000256" key="4">
    <source>
        <dbReference type="PIRSR" id="PIRSR031924-50"/>
    </source>
</evidence>
<evidence type="ECO:0000256" key="6">
    <source>
        <dbReference type="SAM" id="SignalP"/>
    </source>
</evidence>
<dbReference type="NCBIfam" id="NF042991">
    <property type="entry name" value="alk_phos_PafA"/>
    <property type="match status" value="1"/>
</dbReference>
<name>A0A2P8FYQ7_9BACT</name>
<dbReference type="Gene3D" id="3.40.720.10">
    <property type="entry name" value="Alkaline Phosphatase, subunit A"/>
    <property type="match status" value="1"/>
</dbReference>
<dbReference type="InterPro" id="IPR017850">
    <property type="entry name" value="Alkaline_phosphatase_core_sf"/>
</dbReference>
<keyword evidence="1 4" id="KW-0597">Phosphoprotein</keyword>
<evidence type="ECO:0000256" key="2">
    <source>
        <dbReference type="ARBA" id="ARBA00022723"/>
    </source>
</evidence>
<dbReference type="AlphaFoldDB" id="A0A2P8FYQ7"/>
<keyword evidence="8" id="KW-1185">Reference proteome</keyword>
<evidence type="ECO:0000256" key="3">
    <source>
        <dbReference type="ARBA" id="ARBA00022729"/>
    </source>
</evidence>
<feature type="binding site" evidence="5">
    <location>
        <begin position="186"/>
        <end position="188"/>
    </location>
    <ligand>
        <name>substrate</name>
    </ligand>
</feature>
<dbReference type="CDD" id="cd16016">
    <property type="entry name" value="AP-SPAP"/>
    <property type="match status" value="1"/>
</dbReference>
<dbReference type="PANTHER" id="PTHR10151">
    <property type="entry name" value="ECTONUCLEOTIDE PYROPHOSPHATASE/PHOSPHODIESTERASE"/>
    <property type="match status" value="1"/>
</dbReference>
<protein>
    <submittedName>
        <fullName evidence="7">Type I phosphodiesterase/nucleotide pyrophosphatase</fullName>
    </submittedName>
</protein>
<dbReference type="PANTHER" id="PTHR10151:SF120">
    <property type="entry name" value="BIS(5'-ADENOSYL)-TRIPHOSPHATASE"/>
    <property type="match status" value="1"/>
</dbReference>
<proteinExistence type="predicted"/>
<dbReference type="InterPro" id="IPR002591">
    <property type="entry name" value="Phosphodiest/P_Trfase"/>
</dbReference>
<accession>A0A2P8FYQ7</accession>
<dbReference type="Gene3D" id="3.30.1360.150">
    <property type="match status" value="1"/>
</dbReference>